<accession>A0A0F8KS26</accession>
<evidence type="ECO:0000313" key="11">
    <source>
        <dbReference type="Proteomes" id="UP000034817"/>
    </source>
</evidence>
<evidence type="ECO:0000259" key="9">
    <source>
        <dbReference type="Pfam" id="PF00483"/>
    </source>
</evidence>
<feature type="domain" description="Nucleotidyl transferase" evidence="9">
    <location>
        <begin position="2"/>
        <end position="231"/>
    </location>
</feature>
<sequence length="250" mass="27710">MKGVILAGGTGSRLYPLTKVTNKHLLPVYNRPMICYPIETLIAAGIKEILIVSGRGHAGHFLELLGSGTDLGVKFTYEIQEKAGGIAQALGLAEDFVDGDNVTVILGDNIFQDNIMDDARDFKQGARVFLKEVLEAQRFGVAELEDGKVIDIEEKPAVPKTNFAVTGLYIYDSEVFEIIRTLKPSGRGELEITDVNNYYIKKKSMEYRILNGFWSDAGTYESLLRAGMLVRQHMQNKSVEVLLRAELPVP</sequence>
<comment type="cofactor">
    <cofactor evidence="1">
        <name>Mg(2+)</name>
        <dbReference type="ChEBI" id="CHEBI:18420"/>
    </cofactor>
</comment>
<evidence type="ECO:0000256" key="1">
    <source>
        <dbReference type="ARBA" id="ARBA00001946"/>
    </source>
</evidence>
<dbReference type="PANTHER" id="PTHR43532">
    <property type="entry name" value="GLUCOSE-1-PHOSPHATE THYMIDYLYLTRANSFERASE"/>
    <property type="match status" value="1"/>
</dbReference>
<dbReference type="EC" id="2.7.7.24" evidence="3"/>
<dbReference type="InterPro" id="IPR005907">
    <property type="entry name" value="G1P_thy_trans_s"/>
</dbReference>
<keyword evidence="10" id="KW-0946">Virion</keyword>
<dbReference type="RefSeq" id="WP_048049825.1">
    <property type="nucleotide sequence ID" value="NZ_JJPP01000013.1"/>
</dbReference>
<evidence type="ECO:0000256" key="8">
    <source>
        <dbReference type="ARBA" id="ARBA00049336"/>
    </source>
</evidence>
<keyword evidence="4" id="KW-0808">Transferase</keyword>
<comment type="catalytic activity">
    <reaction evidence="8">
        <text>dTTP + alpha-D-glucose 1-phosphate + H(+) = dTDP-alpha-D-glucose + diphosphate</text>
        <dbReference type="Rhea" id="RHEA:15225"/>
        <dbReference type="ChEBI" id="CHEBI:15378"/>
        <dbReference type="ChEBI" id="CHEBI:33019"/>
        <dbReference type="ChEBI" id="CHEBI:37568"/>
        <dbReference type="ChEBI" id="CHEBI:57477"/>
        <dbReference type="ChEBI" id="CHEBI:58601"/>
        <dbReference type="EC" id="2.7.7.24"/>
    </reaction>
</comment>
<dbReference type="AlphaFoldDB" id="A0A0F8KS26"/>
<evidence type="ECO:0000256" key="3">
    <source>
        <dbReference type="ARBA" id="ARBA00012461"/>
    </source>
</evidence>
<gene>
    <name evidence="10" type="ORF">DU55_04145</name>
</gene>
<organism evidence="10 11">
    <name type="scientific">Methanosarcina mazei</name>
    <name type="common">Methanosarcina frisia</name>
    <dbReference type="NCBI Taxonomy" id="2209"/>
    <lineage>
        <taxon>Archaea</taxon>
        <taxon>Methanobacteriati</taxon>
        <taxon>Methanobacteriota</taxon>
        <taxon>Stenosarchaea group</taxon>
        <taxon>Methanomicrobia</taxon>
        <taxon>Methanosarcinales</taxon>
        <taxon>Methanosarcinaceae</taxon>
        <taxon>Methanosarcina</taxon>
    </lineage>
</organism>
<evidence type="ECO:0000256" key="6">
    <source>
        <dbReference type="ARBA" id="ARBA00022723"/>
    </source>
</evidence>
<dbReference type="GO" id="GO:0008879">
    <property type="term" value="F:glucose-1-phosphate thymidylyltransferase activity"/>
    <property type="evidence" value="ECO:0007669"/>
    <property type="project" value="UniProtKB-EC"/>
</dbReference>
<dbReference type="PANTHER" id="PTHR43532:SF1">
    <property type="entry name" value="GLUCOSE-1-PHOSPHATE THYMIDYLYLTRANSFERASE 1"/>
    <property type="match status" value="1"/>
</dbReference>
<reference evidence="10 11" key="1">
    <citation type="journal article" date="2015" name="ISME J.">
        <title>Genomic and phenotypic differentiation among Methanosarcina mazei populations from Columbia River sediment.</title>
        <authorList>
            <person name="Youngblut N.D."/>
            <person name="Wirth J.S."/>
            <person name="Henriksen J.R."/>
            <person name="Smith M."/>
            <person name="Simon H."/>
            <person name="Metcalf W.W."/>
            <person name="Whitaker R.J."/>
        </authorList>
    </citation>
    <scope>NUCLEOTIDE SEQUENCE [LARGE SCALE GENOMIC DNA]</scope>
    <source>
        <strain evidence="10 11">3.H.A.2.4</strain>
    </source>
</reference>
<comment type="caution">
    <text evidence="10">The sequence shown here is derived from an EMBL/GenBank/DDBJ whole genome shotgun (WGS) entry which is preliminary data.</text>
</comment>
<evidence type="ECO:0000313" key="10">
    <source>
        <dbReference type="EMBL" id="KKG83650.1"/>
    </source>
</evidence>
<dbReference type="Proteomes" id="UP000034817">
    <property type="component" value="Unassembled WGS sequence"/>
</dbReference>
<dbReference type="SUPFAM" id="SSF53448">
    <property type="entry name" value="Nucleotide-diphospho-sugar transferases"/>
    <property type="match status" value="1"/>
</dbReference>
<name>A0A0F8KS26_METMZ</name>
<dbReference type="InterPro" id="IPR005835">
    <property type="entry name" value="NTP_transferase_dom"/>
</dbReference>
<keyword evidence="7" id="KW-0460">Magnesium</keyword>
<protein>
    <recommendedName>
        <fullName evidence="3">glucose-1-phosphate thymidylyltransferase</fullName>
        <ecNumber evidence="3">2.7.7.24</ecNumber>
    </recommendedName>
</protein>
<dbReference type="InterPro" id="IPR029044">
    <property type="entry name" value="Nucleotide-diphossugar_trans"/>
</dbReference>
<dbReference type="EMBL" id="JJPP01000013">
    <property type="protein sequence ID" value="KKG83650.1"/>
    <property type="molecule type" value="Genomic_DNA"/>
</dbReference>
<dbReference type="Gene3D" id="3.90.550.10">
    <property type="entry name" value="Spore Coat Polysaccharide Biosynthesis Protein SpsA, Chain A"/>
    <property type="match status" value="1"/>
</dbReference>
<proteinExistence type="inferred from homology"/>
<evidence type="ECO:0000256" key="7">
    <source>
        <dbReference type="ARBA" id="ARBA00022842"/>
    </source>
</evidence>
<keyword evidence="6" id="KW-0479">Metal-binding</keyword>
<keyword evidence="10" id="KW-0167">Capsid protein</keyword>
<dbReference type="GO" id="GO:0046872">
    <property type="term" value="F:metal ion binding"/>
    <property type="evidence" value="ECO:0007669"/>
    <property type="project" value="UniProtKB-KW"/>
</dbReference>
<dbReference type="PATRIC" id="fig|2209.72.peg.909"/>
<evidence type="ECO:0000256" key="2">
    <source>
        <dbReference type="ARBA" id="ARBA00010480"/>
    </source>
</evidence>
<evidence type="ECO:0000256" key="5">
    <source>
        <dbReference type="ARBA" id="ARBA00022695"/>
    </source>
</evidence>
<keyword evidence="5" id="KW-0548">Nucleotidyltransferase</keyword>
<dbReference type="Pfam" id="PF00483">
    <property type="entry name" value="NTP_transferase"/>
    <property type="match status" value="1"/>
</dbReference>
<evidence type="ECO:0000256" key="4">
    <source>
        <dbReference type="ARBA" id="ARBA00022679"/>
    </source>
</evidence>
<comment type="similarity">
    <text evidence="2">Belongs to the glucose-1-phosphate thymidylyltransferase family.</text>
</comment>